<evidence type="ECO:0000313" key="4">
    <source>
        <dbReference type="Proteomes" id="UP001500604"/>
    </source>
</evidence>
<organism evidence="3 4">
    <name type="scientific">Kistimonas scapharcae</name>
    <dbReference type="NCBI Taxonomy" id="1036133"/>
    <lineage>
        <taxon>Bacteria</taxon>
        <taxon>Pseudomonadati</taxon>
        <taxon>Pseudomonadota</taxon>
        <taxon>Gammaproteobacteria</taxon>
        <taxon>Oceanospirillales</taxon>
        <taxon>Endozoicomonadaceae</taxon>
        <taxon>Kistimonas</taxon>
    </lineage>
</organism>
<dbReference type="EMBL" id="BAABFL010000131">
    <property type="protein sequence ID" value="GAA4649370.1"/>
    <property type="molecule type" value="Genomic_DNA"/>
</dbReference>
<dbReference type="RefSeq" id="WP_345195188.1">
    <property type="nucleotide sequence ID" value="NZ_BAABFL010000131.1"/>
</dbReference>
<keyword evidence="1" id="KW-0472">Membrane</keyword>
<keyword evidence="2" id="KW-0732">Signal</keyword>
<comment type="caution">
    <text evidence="3">The sequence shown here is derived from an EMBL/GenBank/DDBJ whole genome shotgun (WGS) entry which is preliminary data.</text>
</comment>
<sequence>MHHRYTTACYLFLLTITSLEFATVAHSDPKPETPRLLVCLAIDDDAAYQTLSQHVMHEFSMTAKQGVSTQPTDQLLFLMQGKDLNLPTLLQNLQAQGGSIHSSFSDFNTTFNTIAPKCYTGPGRTRHEIAELIHSNPLGSSFTSQIYADETLNVLTLENQLTVSISHIDKDHAAYGLHQLNMDGLPDCIWLGTTHSMTNLTQLSGNAFNDFLNQIKTPATHDNIDPQDNTEAFRTIYEAQKTTQSNQFRKASHNDDSSEAVVWAVLAVAIVFAAVLPFGFFMVFL</sequence>
<keyword evidence="1" id="KW-0812">Transmembrane</keyword>
<accession>A0ABP8V2S0</accession>
<evidence type="ECO:0000256" key="1">
    <source>
        <dbReference type="SAM" id="Phobius"/>
    </source>
</evidence>
<evidence type="ECO:0000256" key="2">
    <source>
        <dbReference type="SAM" id="SignalP"/>
    </source>
</evidence>
<keyword evidence="1" id="KW-1133">Transmembrane helix</keyword>
<feature type="signal peptide" evidence="2">
    <location>
        <begin position="1"/>
        <end position="27"/>
    </location>
</feature>
<feature type="transmembrane region" description="Helical" evidence="1">
    <location>
        <begin position="260"/>
        <end position="284"/>
    </location>
</feature>
<name>A0ABP8V2S0_9GAMM</name>
<feature type="chain" id="PRO_5045791727" evidence="2">
    <location>
        <begin position="28"/>
        <end position="285"/>
    </location>
</feature>
<reference evidence="4" key="1">
    <citation type="journal article" date="2019" name="Int. J. Syst. Evol. Microbiol.">
        <title>The Global Catalogue of Microorganisms (GCM) 10K type strain sequencing project: providing services to taxonomists for standard genome sequencing and annotation.</title>
        <authorList>
            <consortium name="The Broad Institute Genomics Platform"/>
            <consortium name="The Broad Institute Genome Sequencing Center for Infectious Disease"/>
            <person name="Wu L."/>
            <person name="Ma J."/>
        </authorList>
    </citation>
    <scope>NUCLEOTIDE SEQUENCE [LARGE SCALE GENOMIC DNA]</scope>
    <source>
        <strain evidence="4">JCM 17805</strain>
    </source>
</reference>
<dbReference type="Proteomes" id="UP001500604">
    <property type="component" value="Unassembled WGS sequence"/>
</dbReference>
<protein>
    <submittedName>
        <fullName evidence="3">Uncharacterized protein</fullName>
    </submittedName>
</protein>
<gene>
    <name evidence="3" type="ORF">GCM10023116_16440</name>
</gene>
<keyword evidence="4" id="KW-1185">Reference proteome</keyword>
<evidence type="ECO:0000313" key="3">
    <source>
        <dbReference type="EMBL" id="GAA4649370.1"/>
    </source>
</evidence>
<proteinExistence type="predicted"/>